<dbReference type="Gene3D" id="3.40.50.2000">
    <property type="entry name" value="Glycogen Phosphorylase B"/>
    <property type="match status" value="2"/>
</dbReference>
<dbReference type="Pfam" id="PF13579">
    <property type="entry name" value="Glyco_trans_4_4"/>
    <property type="match status" value="1"/>
</dbReference>
<accession>A0A928Z395</accession>
<dbReference type="Proteomes" id="UP000625316">
    <property type="component" value="Unassembled WGS sequence"/>
</dbReference>
<name>A0A928Z395_9CYAN</name>
<dbReference type="Pfam" id="PF00534">
    <property type="entry name" value="Glycos_transf_1"/>
    <property type="match status" value="1"/>
</dbReference>
<dbReference type="CDD" id="cd03821">
    <property type="entry name" value="GT4_Bme6-like"/>
    <property type="match status" value="1"/>
</dbReference>
<dbReference type="InterPro" id="IPR028098">
    <property type="entry name" value="Glyco_trans_4-like_N"/>
</dbReference>
<dbReference type="SUPFAM" id="SSF53756">
    <property type="entry name" value="UDP-Glycosyltransferase/glycogen phosphorylase"/>
    <property type="match status" value="1"/>
</dbReference>
<dbReference type="InterPro" id="IPR050194">
    <property type="entry name" value="Glycosyltransferase_grp1"/>
</dbReference>
<sequence length="406" mass="44576">MKILHVIPSVSPVRGGPSQAVLEMVWALRQQGVDAAIATTNDDGDQLLSVPLNQWVDYPVDPNEPTKTVPVRFFARCELPVTAVREFALSFSFTMWLWKNLANYDVMHAHAIFSYVPTAAMAIARTVGVPYIVRPLGQLCHWSLQQGAKKKQNYLRLIERTNLQQAAAIHFTALQERQEAAALELGTDSFILPHGLNLPEAMPNASAQLKQWLNLPEDVPVILFLSRIHPKKGLEVLIEALSKLRSQPFRLVIAGSGTAVYEQQIQHCVSQANLDDRTHFVGFVKGEAKQMLLQGADLFALPSHSENFGIAVLEAMAAGLPTLITPAVGLSPIVQQQNLGWVVPQTQAAVEGALQAFLQEPQAARSMGERAVSIVQQQFTWTQVAQQLAQHYHAMAQLSVPATATA</sequence>
<evidence type="ECO:0000259" key="1">
    <source>
        <dbReference type="Pfam" id="PF00534"/>
    </source>
</evidence>
<dbReference type="RefSeq" id="WP_264324639.1">
    <property type="nucleotide sequence ID" value="NZ_JADEXQ010000022.1"/>
</dbReference>
<dbReference type="EMBL" id="JADEXQ010000022">
    <property type="protein sequence ID" value="MBE9029822.1"/>
    <property type="molecule type" value="Genomic_DNA"/>
</dbReference>
<dbReference type="PANTHER" id="PTHR45947">
    <property type="entry name" value="SULFOQUINOVOSYL TRANSFERASE SQD2"/>
    <property type="match status" value="1"/>
</dbReference>
<keyword evidence="4" id="KW-1185">Reference proteome</keyword>
<evidence type="ECO:0000313" key="4">
    <source>
        <dbReference type="Proteomes" id="UP000625316"/>
    </source>
</evidence>
<reference evidence="3" key="1">
    <citation type="submission" date="2020-10" db="EMBL/GenBank/DDBJ databases">
        <authorList>
            <person name="Castelo-Branco R."/>
            <person name="Eusebio N."/>
            <person name="Adriana R."/>
            <person name="Vieira A."/>
            <person name="Brugerolle De Fraissinette N."/>
            <person name="Rezende De Castro R."/>
            <person name="Schneider M.P."/>
            <person name="Vasconcelos V."/>
            <person name="Leao P.N."/>
        </authorList>
    </citation>
    <scope>NUCLEOTIDE SEQUENCE</scope>
    <source>
        <strain evidence="3">LEGE 11480</strain>
    </source>
</reference>
<comment type="caution">
    <text evidence="3">The sequence shown here is derived from an EMBL/GenBank/DDBJ whole genome shotgun (WGS) entry which is preliminary data.</text>
</comment>
<dbReference type="InterPro" id="IPR001296">
    <property type="entry name" value="Glyco_trans_1"/>
</dbReference>
<evidence type="ECO:0000259" key="2">
    <source>
        <dbReference type="Pfam" id="PF13579"/>
    </source>
</evidence>
<feature type="domain" description="Glycosyltransferase subfamily 4-like N-terminal" evidence="2">
    <location>
        <begin position="15"/>
        <end position="183"/>
    </location>
</feature>
<gene>
    <name evidence="3" type="ORF">IQ266_08785</name>
</gene>
<protein>
    <submittedName>
        <fullName evidence="3">Glycosyltransferase</fullName>
    </submittedName>
</protein>
<dbReference type="AlphaFoldDB" id="A0A928Z395"/>
<feature type="domain" description="Glycosyl transferase family 1" evidence="1">
    <location>
        <begin position="210"/>
        <end position="371"/>
    </location>
</feature>
<dbReference type="GO" id="GO:0016757">
    <property type="term" value="F:glycosyltransferase activity"/>
    <property type="evidence" value="ECO:0007669"/>
    <property type="project" value="InterPro"/>
</dbReference>
<dbReference type="PANTHER" id="PTHR45947:SF3">
    <property type="entry name" value="SULFOQUINOVOSYL TRANSFERASE SQD2"/>
    <property type="match status" value="1"/>
</dbReference>
<proteinExistence type="predicted"/>
<organism evidence="3 4">
    <name type="scientific">Romeriopsis navalis LEGE 11480</name>
    <dbReference type="NCBI Taxonomy" id="2777977"/>
    <lineage>
        <taxon>Bacteria</taxon>
        <taxon>Bacillati</taxon>
        <taxon>Cyanobacteriota</taxon>
        <taxon>Cyanophyceae</taxon>
        <taxon>Leptolyngbyales</taxon>
        <taxon>Leptolyngbyaceae</taxon>
        <taxon>Romeriopsis</taxon>
        <taxon>Romeriopsis navalis</taxon>
    </lineage>
</organism>
<evidence type="ECO:0000313" key="3">
    <source>
        <dbReference type="EMBL" id="MBE9029822.1"/>
    </source>
</evidence>